<comment type="function">
    <text evidence="4">Has an important function as a repair enzyme for proteins that have been inactivated by oxidation. Catalyzes the reversible oxidation-reduction of methionine sulfoxide in proteins to methionine.</text>
</comment>
<evidence type="ECO:0000256" key="1">
    <source>
        <dbReference type="ARBA" id="ARBA00023002"/>
    </source>
</evidence>
<protein>
    <recommendedName>
        <fullName evidence="4">Peptide methionine sulfoxide reductase MsrA</fullName>
        <shortName evidence="4">Protein-methionine-S-oxide reductase</shortName>
        <ecNumber evidence="4">1.8.4.11</ecNumber>
    </recommendedName>
    <alternativeName>
        <fullName evidence="4">Peptide-methionine (S)-S-oxide reductase</fullName>
        <shortName evidence="4">Peptide Met(O) reductase</shortName>
    </alternativeName>
</protein>
<organism evidence="6 7">
    <name type="scientific">Candidatus Curtissbacteria bacterium RIFCSPHIGHO2_01_FULL_41_11</name>
    <dbReference type="NCBI Taxonomy" id="1797711"/>
    <lineage>
        <taxon>Bacteria</taxon>
        <taxon>Candidatus Curtissiibacteriota</taxon>
    </lineage>
</organism>
<evidence type="ECO:0000256" key="4">
    <source>
        <dbReference type="HAMAP-Rule" id="MF_01401"/>
    </source>
</evidence>
<dbReference type="SUPFAM" id="SSF55068">
    <property type="entry name" value="Peptide methionine sulfoxide reductase"/>
    <property type="match status" value="1"/>
</dbReference>
<accession>A0A1F5G3X5</accession>
<sequence>METARPTSPKTQSLADVATLAGGCFWCTEAIFQRLKGVLTVTPGYSGGNPPDGGQNPTYEQVCSGNTGHAEAIQIKFDPKVISFEKLLEVFFKLHDPTTLNRQGNDIGTQYRSSIFYHSEEQKKSAEKLKSKMQKLYRDKIITEIVPYKNFFEAENYHKNYYENYKSQPYCQLVIDPKITKLYKLFPEKIKN</sequence>
<dbReference type="AlphaFoldDB" id="A0A1F5G3X5"/>
<evidence type="ECO:0000259" key="5">
    <source>
        <dbReference type="Pfam" id="PF01625"/>
    </source>
</evidence>
<dbReference type="EMBL" id="MFAZ01000040">
    <property type="protein sequence ID" value="OGD86572.1"/>
    <property type="molecule type" value="Genomic_DNA"/>
</dbReference>
<dbReference type="Gene3D" id="3.30.1060.10">
    <property type="entry name" value="Peptide methionine sulphoxide reductase MsrA"/>
    <property type="match status" value="1"/>
</dbReference>
<dbReference type="GO" id="GO:0008113">
    <property type="term" value="F:peptide-methionine (S)-S-oxide reductase activity"/>
    <property type="evidence" value="ECO:0007669"/>
    <property type="project" value="UniProtKB-UniRule"/>
</dbReference>
<evidence type="ECO:0000313" key="6">
    <source>
        <dbReference type="EMBL" id="OGD86572.1"/>
    </source>
</evidence>
<dbReference type="GO" id="GO:0033744">
    <property type="term" value="F:L-methionine:thioredoxin-disulfide S-oxidoreductase activity"/>
    <property type="evidence" value="ECO:0007669"/>
    <property type="project" value="RHEA"/>
</dbReference>
<dbReference type="STRING" id="1797711.A2870_02150"/>
<comment type="catalytic activity">
    <reaction evidence="3 4">
        <text>[thioredoxin]-disulfide + L-methionine + H2O = L-methionine (S)-S-oxide + [thioredoxin]-dithiol</text>
        <dbReference type="Rhea" id="RHEA:19993"/>
        <dbReference type="Rhea" id="RHEA-COMP:10698"/>
        <dbReference type="Rhea" id="RHEA-COMP:10700"/>
        <dbReference type="ChEBI" id="CHEBI:15377"/>
        <dbReference type="ChEBI" id="CHEBI:29950"/>
        <dbReference type="ChEBI" id="CHEBI:50058"/>
        <dbReference type="ChEBI" id="CHEBI:57844"/>
        <dbReference type="ChEBI" id="CHEBI:58772"/>
        <dbReference type="EC" id="1.8.4.11"/>
    </reaction>
</comment>
<comment type="catalytic activity">
    <reaction evidence="2 4">
        <text>L-methionyl-[protein] + [thioredoxin]-disulfide + H2O = L-methionyl-(S)-S-oxide-[protein] + [thioredoxin]-dithiol</text>
        <dbReference type="Rhea" id="RHEA:14217"/>
        <dbReference type="Rhea" id="RHEA-COMP:10698"/>
        <dbReference type="Rhea" id="RHEA-COMP:10700"/>
        <dbReference type="Rhea" id="RHEA-COMP:12313"/>
        <dbReference type="Rhea" id="RHEA-COMP:12315"/>
        <dbReference type="ChEBI" id="CHEBI:15377"/>
        <dbReference type="ChEBI" id="CHEBI:16044"/>
        <dbReference type="ChEBI" id="CHEBI:29950"/>
        <dbReference type="ChEBI" id="CHEBI:44120"/>
        <dbReference type="ChEBI" id="CHEBI:50058"/>
        <dbReference type="EC" id="1.8.4.11"/>
    </reaction>
</comment>
<dbReference type="PANTHER" id="PTHR43774">
    <property type="entry name" value="PEPTIDE METHIONINE SULFOXIDE REDUCTASE"/>
    <property type="match status" value="1"/>
</dbReference>
<dbReference type="Pfam" id="PF01625">
    <property type="entry name" value="PMSR"/>
    <property type="match status" value="1"/>
</dbReference>
<comment type="caution">
    <text evidence="6">The sequence shown here is derived from an EMBL/GenBank/DDBJ whole genome shotgun (WGS) entry which is preliminary data.</text>
</comment>
<evidence type="ECO:0000256" key="3">
    <source>
        <dbReference type="ARBA" id="ARBA00048782"/>
    </source>
</evidence>
<reference evidence="6 7" key="1">
    <citation type="journal article" date="2016" name="Nat. Commun.">
        <title>Thousands of microbial genomes shed light on interconnected biogeochemical processes in an aquifer system.</title>
        <authorList>
            <person name="Anantharaman K."/>
            <person name="Brown C.T."/>
            <person name="Hug L.A."/>
            <person name="Sharon I."/>
            <person name="Castelle C.J."/>
            <person name="Probst A.J."/>
            <person name="Thomas B.C."/>
            <person name="Singh A."/>
            <person name="Wilkins M.J."/>
            <person name="Karaoz U."/>
            <person name="Brodie E.L."/>
            <person name="Williams K.H."/>
            <person name="Hubbard S.S."/>
            <person name="Banfield J.F."/>
        </authorList>
    </citation>
    <scope>NUCLEOTIDE SEQUENCE [LARGE SCALE GENOMIC DNA]</scope>
</reference>
<evidence type="ECO:0000256" key="2">
    <source>
        <dbReference type="ARBA" id="ARBA00047806"/>
    </source>
</evidence>
<dbReference type="NCBIfam" id="TIGR00401">
    <property type="entry name" value="msrA"/>
    <property type="match status" value="1"/>
</dbReference>
<dbReference type="EC" id="1.8.4.11" evidence="4"/>
<comment type="similarity">
    <text evidence="4">Belongs to the MsrA Met sulfoxide reductase family.</text>
</comment>
<dbReference type="HAMAP" id="MF_01401">
    <property type="entry name" value="MsrA"/>
    <property type="match status" value="1"/>
</dbReference>
<dbReference type="InterPro" id="IPR036509">
    <property type="entry name" value="Met_Sox_Rdtase_MsrA_sf"/>
</dbReference>
<keyword evidence="1 4" id="KW-0560">Oxidoreductase</keyword>
<evidence type="ECO:0000313" key="7">
    <source>
        <dbReference type="Proteomes" id="UP000179102"/>
    </source>
</evidence>
<gene>
    <name evidence="4" type="primary">msrA</name>
    <name evidence="6" type="ORF">A2870_02150</name>
</gene>
<feature type="domain" description="Peptide methionine sulphoxide reductase MsrA" evidence="5">
    <location>
        <begin position="18"/>
        <end position="172"/>
    </location>
</feature>
<dbReference type="InterPro" id="IPR002569">
    <property type="entry name" value="Met_Sox_Rdtase_MsrA_dom"/>
</dbReference>
<dbReference type="PANTHER" id="PTHR43774:SF1">
    <property type="entry name" value="PEPTIDE METHIONINE SULFOXIDE REDUCTASE MSRA 2"/>
    <property type="match status" value="1"/>
</dbReference>
<feature type="active site" evidence="4">
    <location>
        <position position="24"/>
    </location>
</feature>
<proteinExistence type="inferred from homology"/>
<name>A0A1F5G3X5_9BACT</name>
<dbReference type="Proteomes" id="UP000179102">
    <property type="component" value="Unassembled WGS sequence"/>
</dbReference>